<feature type="domain" description="Enkurin" evidence="2">
    <location>
        <begin position="1"/>
        <end position="66"/>
    </location>
</feature>
<feature type="non-terminal residue" evidence="3">
    <location>
        <position position="131"/>
    </location>
</feature>
<dbReference type="Proteomes" id="UP000654075">
    <property type="component" value="Unassembled WGS sequence"/>
</dbReference>
<evidence type="ECO:0000313" key="4">
    <source>
        <dbReference type="Proteomes" id="UP000654075"/>
    </source>
</evidence>
<evidence type="ECO:0000313" key="3">
    <source>
        <dbReference type="EMBL" id="CAE8608091.1"/>
    </source>
</evidence>
<accession>A0A813F6D9</accession>
<evidence type="ECO:0000259" key="2">
    <source>
        <dbReference type="PROSITE" id="PS51665"/>
    </source>
</evidence>
<evidence type="ECO:0000256" key="1">
    <source>
        <dbReference type="SAM" id="MobiDB-lite"/>
    </source>
</evidence>
<reference evidence="3" key="1">
    <citation type="submission" date="2021-02" db="EMBL/GenBank/DDBJ databases">
        <authorList>
            <person name="Dougan E. K."/>
            <person name="Rhodes N."/>
            <person name="Thang M."/>
            <person name="Chan C."/>
        </authorList>
    </citation>
    <scope>NUCLEOTIDE SEQUENCE</scope>
</reference>
<dbReference type="AlphaFoldDB" id="A0A813F6D9"/>
<feature type="region of interest" description="Disordered" evidence="1">
    <location>
        <begin position="72"/>
        <end position="110"/>
    </location>
</feature>
<keyword evidence="4" id="KW-1185">Reference proteome</keyword>
<gene>
    <name evidence="3" type="ORF">PGLA1383_LOCUS25980</name>
</gene>
<dbReference type="Pfam" id="PF13864">
    <property type="entry name" value="Enkurin"/>
    <property type="match status" value="1"/>
</dbReference>
<dbReference type="EMBL" id="CAJNNV010022416">
    <property type="protein sequence ID" value="CAE8608091.1"/>
    <property type="molecule type" value="Genomic_DNA"/>
</dbReference>
<dbReference type="InterPro" id="IPR027012">
    <property type="entry name" value="Enkurin_dom"/>
</dbReference>
<comment type="caution">
    <text evidence="3">The sequence shown here is derived from an EMBL/GenBank/DDBJ whole genome shotgun (WGS) entry which is preliminary data.</text>
</comment>
<organism evidence="3 4">
    <name type="scientific">Polarella glacialis</name>
    <name type="common">Dinoflagellate</name>
    <dbReference type="NCBI Taxonomy" id="89957"/>
    <lineage>
        <taxon>Eukaryota</taxon>
        <taxon>Sar</taxon>
        <taxon>Alveolata</taxon>
        <taxon>Dinophyceae</taxon>
        <taxon>Suessiales</taxon>
        <taxon>Suessiaceae</taxon>
        <taxon>Polarella</taxon>
    </lineage>
</organism>
<proteinExistence type="predicted"/>
<name>A0A813F6D9_POLGL</name>
<protein>
    <recommendedName>
        <fullName evidence="2">Enkurin domain-containing protein</fullName>
    </recommendedName>
</protein>
<sequence length="131" mass="14245">LVPEEERRGALDALSRRKAEVEKSLNGLPFRIETLGQRQREKELNGRMAHLDKLLLMFGNAVVFVPADTEPISGPLLPPPVAPEGPTRGNRAGGVACEQESSTHLPREGKNSAVAAMLKQPPGGRSRLMLY</sequence>
<dbReference type="PROSITE" id="PS51665">
    <property type="entry name" value="ENKURIN"/>
    <property type="match status" value="1"/>
</dbReference>